<feature type="compositionally biased region" description="Low complexity" evidence="3">
    <location>
        <begin position="1322"/>
        <end position="1341"/>
    </location>
</feature>
<comment type="similarity">
    <text evidence="1">Belongs to the SAPS family.</text>
</comment>
<keyword evidence="2" id="KW-0131">Cell cycle</keyword>
<dbReference type="Pfam" id="PF04499">
    <property type="entry name" value="SAPS"/>
    <property type="match status" value="2"/>
</dbReference>
<dbReference type="GO" id="GO:0005829">
    <property type="term" value="C:cytosol"/>
    <property type="evidence" value="ECO:0007669"/>
    <property type="project" value="TreeGrafter"/>
</dbReference>
<dbReference type="InParanoid" id="A0A316VUN6"/>
<feature type="region of interest" description="Disordered" evidence="3">
    <location>
        <begin position="1135"/>
        <end position="1396"/>
    </location>
</feature>
<feature type="compositionally biased region" description="Polar residues" evidence="3">
    <location>
        <begin position="860"/>
        <end position="869"/>
    </location>
</feature>
<reference evidence="4 5" key="1">
    <citation type="journal article" date="2018" name="Mol. Biol. Evol.">
        <title>Broad Genomic Sampling Reveals a Smut Pathogenic Ancestry of the Fungal Clade Ustilaginomycotina.</title>
        <authorList>
            <person name="Kijpornyongpan T."/>
            <person name="Mondo S.J."/>
            <person name="Barry K."/>
            <person name="Sandor L."/>
            <person name="Lee J."/>
            <person name="Lipzen A."/>
            <person name="Pangilinan J."/>
            <person name="LaButti K."/>
            <person name="Hainaut M."/>
            <person name="Henrissat B."/>
            <person name="Grigoriev I.V."/>
            <person name="Spatafora J.W."/>
            <person name="Aime M.C."/>
        </authorList>
    </citation>
    <scope>NUCLEOTIDE SEQUENCE [LARGE SCALE GENOMIC DNA]</scope>
    <source>
        <strain evidence="4 5">MCA 4658</strain>
    </source>
</reference>
<feature type="compositionally biased region" description="Polar residues" evidence="3">
    <location>
        <begin position="1384"/>
        <end position="1396"/>
    </location>
</feature>
<name>A0A316VUN6_9BASI</name>
<feature type="compositionally biased region" description="Low complexity" evidence="3">
    <location>
        <begin position="155"/>
        <end position="173"/>
    </location>
</feature>
<feature type="region of interest" description="Disordered" evidence="3">
    <location>
        <begin position="921"/>
        <end position="940"/>
    </location>
</feature>
<feature type="region of interest" description="Disordered" evidence="3">
    <location>
        <begin position="805"/>
        <end position="907"/>
    </location>
</feature>
<feature type="compositionally biased region" description="Acidic residues" evidence="3">
    <location>
        <begin position="1142"/>
        <end position="1153"/>
    </location>
</feature>
<sequence>MFWRFGFSSASTLDSLLDRPNVTLEEVLDEEELLQECKSQNQKLVQFLCQPRILSRLLEHVTGTAQVAGGSGKEWEEKVRFKYPYVASEVLSCEIWSIVEAVLDSDNLLEPFWNAVLSSRALPNQPATPQHMHPLFKGVPWGPPPKSGGSENQQGSNATDDASGDGSSATDNAQGSTGVLGLQVSDTALSQGSPTSGPSITTARENGPGRSVLAGYWAKVNGVFLDRKPKEMLDFIRSQPRITDRFVAHLETPAVVDLLYRIIQCEEAVPGAGVIDWLSSRELIPKLVDLLSPTHSTDLHNTVSELLKAIIALSAPSPAGLNQSQTDAHGFGASAGIGGDTDSAFGQQQQQLGGVNNRLVRELASEPIVRKMVGYMLDDGLLPDQLHRRLSMAADEQALADLSAQDLDATSSGFTSATGVKKRATEGARSSTLGALPEDPPSGGGTNSSDESAVGEEEDDDVEEVLRRRTPLTPAEAPAIVPTGALSPSGHDERHDSVATVRPSSFYSFPPVSAPTVPRTSETASSSLVTCIGILIELIRKNNSDYFEQHLFHTLRTHLLQRQQELAEQRARKRSEARSAAKEAGQRRALNESSESEVTGAAGPGDAGEESNVSESQNADASADATAGLEDDNEEEEEEEDNEMEGMEEAMAELSEKLGIVHLGPMLRVLSERLPDFQELLKRGGSSVRECAGVGSSGTREEDGTLPTTHGTIQALTFERYRITELYAELLHCSNMALLNRKPGEGPQYSEDGVLQGGIDGLQVLARTLHGGDVAEEGNAPETTPAAPAGDVTSGVKETALTPEHTVPEAGEATASEATPSASVVDVEEPNLEQEKLQAPSGSSAKPSGSRSHSREASTRHTVTGASGSEDTDDEALLNEVSSVTGGEEEEDPFADTTQTGDDDDEDAKSIASALSGMSLADLTSPAPSGPPSPIDVSDLDSKPAKEYVVGDLLKLRFIQSDVIPTILSLFFDFHWNNFLHNVVYDILQQFFNGRMDVGLNRRLVLTVFQSGKLKERIVTGHRANEQSMSGPRKIRLGYMGHMLLIAEETVKLLERYPGEIARVIKANNVEDSSDWESFVNETLKECRENQAAPLAGGRPQALNRAFQFGGAGPGEGNVAVHANDTFASYLSAQMGAGSGAGEDDDDDSDEDVNWLAHPSPDRPAQDAPGFDDAFSGQNVSPISSDDDEWGPFSENAGAVGNASDFGFVGGAEPTSSASSYAPRQQPNLTPADWAADFQRTADDLGEGRGSDDEEVVGDGSDSDAATPTSEVPPHAQGALGGILDQPSGVDVVSTAHMRRPSLEQKEAADAQLAIANRRRAGSATSAGSGAGSEGAQHAASDQAPLGPGVDQEATRVNKEGLLERTLQDGSTVAVPLDEVALGTEQTSADPTSESA</sequence>
<feature type="region of interest" description="Disordered" evidence="3">
    <location>
        <begin position="688"/>
        <end position="708"/>
    </location>
</feature>
<dbReference type="EMBL" id="KZ819395">
    <property type="protein sequence ID" value="PWN41309.1"/>
    <property type="molecule type" value="Genomic_DNA"/>
</dbReference>
<organism evidence="4 5">
    <name type="scientific">Ceraceosorus guamensis</name>
    <dbReference type="NCBI Taxonomy" id="1522189"/>
    <lineage>
        <taxon>Eukaryota</taxon>
        <taxon>Fungi</taxon>
        <taxon>Dikarya</taxon>
        <taxon>Basidiomycota</taxon>
        <taxon>Ustilaginomycotina</taxon>
        <taxon>Exobasidiomycetes</taxon>
        <taxon>Ceraceosorales</taxon>
        <taxon>Ceraceosoraceae</taxon>
        <taxon>Ceraceosorus</taxon>
    </lineage>
</organism>
<dbReference type="PANTHER" id="PTHR12634:SF8">
    <property type="entry name" value="FIERY MOUNTAIN, ISOFORM D"/>
    <property type="match status" value="1"/>
</dbReference>
<dbReference type="Proteomes" id="UP000245783">
    <property type="component" value="Unassembled WGS sequence"/>
</dbReference>
<keyword evidence="5" id="KW-1185">Reference proteome</keyword>
<accession>A0A316VUN6</accession>
<dbReference type="GeneID" id="37038132"/>
<evidence type="ECO:0000313" key="4">
    <source>
        <dbReference type="EMBL" id="PWN41309.1"/>
    </source>
</evidence>
<gene>
    <name evidence="4" type="ORF">IE81DRAFT_348462</name>
</gene>
<feature type="region of interest" description="Disordered" evidence="3">
    <location>
        <begin position="410"/>
        <end position="498"/>
    </location>
</feature>
<dbReference type="InterPro" id="IPR007587">
    <property type="entry name" value="SAPS"/>
</dbReference>
<dbReference type="PANTHER" id="PTHR12634">
    <property type="entry name" value="SIT4 YEAST -ASSOCIATING PROTEIN-RELATED"/>
    <property type="match status" value="1"/>
</dbReference>
<evidence type="ECO:0000256" key="1">
    <source>
        <dbReference type="ARBA" id="ARBA00006180"/>
    </source>
</evidence>
<feature type="compositionally biased region" description="Basic and acidic residues" evidence="3">
    <location>
        <begin position="566"/>
        <end position="590"/>
    </location>
</feature>
<protein>
    <submittedName>
        <fullName evidence="4">SAPS-domain-containing protein</fullName>
    </submittedName>
</protein>
<dbReference type="OrthoDB" id="10259133at2759"/>
<dbReference type="GO" id="GO:0005634">
    <property type="term" value="C:nucleus"/>
    <property type="evidence" value="ECO:0007669"/>
    <property type="project" value="TreeGrafter"/>
</dbReference>
<feature type="region of interest" description="Disordered" evidence="3">
    <location>
        <begin position="505"/>
        <end position="524"/>
    </location>
</feature>
<feature type="compositionally biased region" description="Polar residues" evidence="3">
    <location>
        <begin position="1214"/>
        <end position="1229"/>
    </location>
</feature>
<evidence type="ECO:0000256" key="3">
    <source>
        <dbReference type="SAM" id="MobiDB-lite"/>
    </source>
</evidence>
<dbReference type="GO" id="GO:0019888">
    <property type="term" value="F:protein phosphatase regulator activity"/>
    <property type="evidence" value="ECO:0007669"/>
    <property type="project" value="TreeGrafter"/>
</dbReference>
<feature type="compositionally biased region" description="Low complexity" evidence="3">
    <location>
        <begin position="839"/>
        <end position="851"/>
    </location>
</feature>
<dbReference type="RefSeq" id="XP_025368469.1">
    <property type="nucleotide sequence ID" value="XM_025516262.1"/>
</dbReference>
<feature type="compositionally biased region" description="Basic and acidic residues" evidence="3">
    <location>
        <begin position="1240"/>
        <end position="1251"/>
    </location>
</feature>
<feature type="compositionally biased region" description="Polar residues" evidence="3">
    <location>
        <begin position="611"/>
        <end position="620"/>
    </location>
</feature>
<feature type="compositionally biased region" description="Basic and acidic residues" evidence="3">
    <location>
        <begin position="1353"/>
        <end position="1367"/>
    </location>
</feature>
<feature type="region of interest" description="Disordered" evidence="3">
    <location>
        <begin position="566"/>
        <end position="647"/>
    </location>
</feature>
<feature type="region of interest" description="Disordered" evidence="3">
    <location>
        <begin position="774"/>
        <end position="793"/>
    </location>
</feature>
<dbReference type="STRING" id="1522189.A0A316VUN6"/>
<evidence type="ECO:0000313" key="5">
    <source>
        <dbReference type="Proteomes" id="UP000245783"/>
    </source>
</evidence>
<feature type="compositionally biased region" description="Acidic residues" evidence="3">
    <location>
        <begin position="453"/>
        <end position="463"/>
    </location>
</feature>
<feature type="compositionally biased region" description="Acidic residues" evidence="3">
    <location>
        <begin position="629"/>
        <end position="647"/>
    </location>
</feature>
<evidence type="ECO:0000256" key="2">
    <source>
        <dbReference type="ARBA" id="ARBA00023306"/>
    </source>
</evidence>
<feature type="compositionally biased region" description="Low complexity" evidence="3">
    <location>
        <begin position="808"/>
        <end position="823"/>
    </location>
</feature>
<proteinExistence type="inferred from homology"/>
<dbReference type="GO" id="GO:0019903">
    <property type="term" value="F:protein phosphatase binding"/>
    <property type="evidence" value="ECO:0007669"/>
    <property type="project" value="InterPro"/>
</dbReference>
<feature type="region of interest" description="Disordered" evidence="3">
    <location>
        <begin position="125"/>
        <end position="177"/>
    </location>
</feature>
<dbReference type="FunCoup" id="A0A316VUN6">
    <property type="interactions" value="449"/>
</dbReference>